<gene>
    <name evidence="9" type="ORF">LZC94_17480</name>
</gene>
<evidence type="ECO:0000256" key="2">
    <source>
        <dbReference type="ARBA" id="ARBA00022617"/>
    </source>
</evidence>
<evidence type="ECO:0000256" key="6">
    <source>
        <dbReference type="PROSITE-ProRule" id="PRU00433"/>
    </source>
</evidence>
<evidence type="ECO:0000256" key="1">
    <source>
        <dbReference type="ARBA" id="ARBA00004196"/>
    </source>
</evidence>
<dbReference type="RefSeq" id="WP_394828640.1">
    <property type="nucleotide sequence ID" value="NZ_CP089984.1"/>
</dbReference>
<dbReference type="PANTHER" id="PTHR30600">
    <property type="entry name" value="CYTOCHROME C PEROXIDASE-RELATED"/>
    <property type="match status" value="1"/>
</dbReference>
<keyword evidence="10" id="KW-1185">Reference proteome</keyword>
<dbReference type="PROSITE" id="PS51007">
    <property type="entry name" value="CYTC"/>
    <property type="match status" value="1"/>
</dbReference>
<organism evidence="9 10">
    <name type="scientific">Pendulispora albinea</name>
    <dbReference type="NCBI Taxonomy" id="2741071"/>
    <lineage>
        <taxon>Bacteria</taxon>
        <taxon>Pseudomonadati</taxon>
        <taxon>Myxococcota</taxon>
        <taxon>Myxococcia</taxon>
        <taxon>Myxococcales</taxon>
        <taxon>Sorangiineae</taxon>
        <taxon>Pendulisporaceae</taxon>
        <taxon>Pendulispora</taxon>
    </lineage>
</organism>
<evidence type="ECO:0000313" key="10">
    <source>
        <dbReference type="Proteomes" id="UP001370348"/>
    </source>
</evidence>
<name>A0ABZ2M955_9BACT</name>
<dbReference type="Pfam" id="PF03150">
    <property type="entry name" value="CCP_MauG"/>
    <property type="match status" value="1"/>
</dbReference>
<dbReference type="PROSITE" id="PS51257">
    <property type="entry name" value="PROKAR_LIPOPROTEIN"/>
    <property type="match status" value="1"/>
</dbReference>
<dbReference type="Proteomes" id="UP001370348">
    <property type="component" value="Chromosome"/>
</dbReference>
<dbReference type="InterPro" id="IPR004852">
    <property type="entry name" value="Di-haem_cyt_c_peroxidsae"/>
</dbReference>
<keyword evidence="2 6" id="KW-0349">Heme</keyword>
<feature type="domain" description="Cytochrome c" evidence="8">
    <location>
        <begin position="63"/>
        <end position="166"/>
    </location>
</feature>
<evidence type="ECO:0000256" key="5">
    <source>
        <dbReference type="ARBA" id="ARBA00023004"/>
    </source>
</evidence>
<dbReference type="Gene3D" id="1.10.760.10">
    <property type="entry name" value="Cytochrome c-like domain"/>
    <property type="match status" value="2"/>
</dbReference>
<dbReference type="EMBL" id="CP089984">
    <property type="protein sequence ID" value="WXB19017.1"/>
    <property type="molecule type" value="Genomic_DNA"/>
</dbReference>
<protein>
    <recommendedName>
        <fullName evidence="8">Cytochrome c domain-containing protein</fullName>
    </recommendedName>
</protein>
<dbReference type="InterPro" id="IPR051395">
    <property type="entry name" value="Cytochrome_c_Peroxidase/MauG"/>
</dbReference>
<dbReference type="InterPro" id="IPR036909">
    <property type="entry name" value="Cyt_c-like_dom_sf"/>
</dbReference>
<evidence type="ECO:0000259" key="8">
    <source>
        <dbReference type="PROSITE" id="PS51007"/>
    </source>
</evidence>
<reference evidence="9 10" key="1">
    <citation type="submission" date="2021-12" db="EMBL/GenBank/DDBJ databases">
        <title>Discovery of the Pendulisporaceae a myxobacterial family with distinct sporulation behavior and unique specialized metabolism.</title>
        <authorList>
            <person name="Garcia R."/>
            <person name="Popoff A."/>
            <person name="Bader C.D."/>
            <person name="Loehr J."/>
            <person name="Walesch S."/>
            <person name="Walt C."/>
            <person name="Boldt J."/>
            <person name="Bunk B."/>
            <person name="Haeckl F.J.F.P.J."/>
            <person name="Gunesch A.P."/>
            <person name="Birkelbach J."/>
            <person name="Nuebel U."/>
            <person name="Pietschmann T."/>
            <person name="Bach T."/>
            <person name="Mueller R."/>
        </authorList>
    </citation>
    <scope>NUCLEOTIDE SEQUENCE [LARGE SCALE GENOMIC DNA]</scope>
    <source>
        <strain evidence="9 10">MSr11954</strain>
    </source>
</reference>
<evidence type="ECO:0000256" key="7">
    <source>
        <dbReference type="SAM" id="MobiDB-lite"/>
    </source>
</evidence>
<keyword evidence="3 6" id="KW-0479">Metal-binding</keyword>
<dbReference type="InterPro" id="IPR009056">
    <property type="entry name" value="Cyt_c-like_dom"/>
</dbReference>
<proteinExistence type="predicted"/>
<evidence type="ECO:0000313" key="9">
    <source>
        <dbReference type="EMBL" id="WXB19017.1"/>
    </source>
</evidence>
<feature type="region of interest" description="Disordered" evidence="7">
    <location>
        <begin position="26"/>
        <end position="45"/>
    </location>
</feature>
<accession>A0ABZ2M955</accession>
<comment type="subcellular location">
    <subcellularLocation>
        <location evidence="1">Cell envelope</location>
    </subcellularLocation>
</comment>
<dbReference type="SUPFAM" id="SSF46626">
    <property type="entry name" value="Cytochrome c"/>
    <property type="match status" value="2"/>
</dbReference>
<evidence type="ECO:0000256" key="4">
    <source>
        <dbReference type="ARBA" id="ARBA00023002"/>
    </source>
</evidence>
<sequence length="412" mass="43961">MKTTTLIGGIFGALILGWSGMGCSGAESRDDSGSGNGGDSEEMSEAALTDAVGTSAYCSGRGSSVLRGAKLFFFEFPGVKGNGRTCATCHRPEDGFALSPATAERLYRSSKGRDPLFKSIDADDGKNDYTSLRTKGLVRVTLKLPPNVKLADDPAATTVTVLRAVPTVLNAALTAPYQQDGRQPNLESQALGALHDHALIQREPASRALEDVSNFQKVLFSSLGTFVLANAIERGQNPLPNVDPPLSAYEKQGKALFEAKCSSLCHSGPTQTGSNIGFGQAQNIFVSGPRPPKVPFGFEPSTLPVRPYIFTNPDGSMAVCPLTRKAEPCPSTDPGIALITGKIDDFNSFDIPQLRGIRYTAPYFHDNSAATMEDMMKHYTAAYEFLIGVGVPGIPHLPVEDYGPMIAYMNKL</sequence>
<keyword evidence="5 6" id="KW-0408">Iron</keyword>
<keyword evidence="4" id="KW-0560">Oxidoreductase</keyword>
<evidence type="ECO:0000256" key="3">
    <source>
        <dbReference type="ARBA" id="ARBA00022723"/>
    </source>
</evidence>